<evidence type="ECO:0000313" key="3">
    <source>
        <dbReference type="Proteomes" id="UP001321749"/>
    </source>
</evidence>
<dbReference type="AlphaFoldDB" id="A0AAV9HB14"/>
<name>A0AAV9HB14_9PEZI</name>
<feature type="region of interest" description="Disordered" evidence="1">
    <location>
        <begin position="322"/>
        <end position="349"/>
    </location>
</feature>
<dbReference type="EMBL" id="MU865126">
    <property type="protein sequence ID" value="KAK4457245.1"/>
    <property type="molecule type" value="Genomic_DNA"/>
</dbReference>
<reference evidence="2" key="2">
    <citation type="submission" date="2023-06" db="EMBL/GenBank/DDBJ databases">
        <authorList>
            <consortium name="Lawrence Berkeley National Laboratory"/>
            <person name="Mondo S.J."/>
            <person name="Hensen N."/>
            <person name="Bonometti L."/>
            <person name="Westerberg I."/>
            <person name="Brannstrom I.O."/>
            <person name="Guillou S."/>
            <person name="Cros-Aarteil S."/>
            <person name="Calhoun S."/>
            <person name="Haridas S."/>
            <person name="Kuo A."/>
            <person name="Pangilinan J."/>
            <person name="Riley R."/>
            <person name="Labutti K."/>
            <person name="Andreopoulos B."/>
            <person name="Lipzen A."/>
            <person name="Chen C."/>
            <person name="Yanf M."/>
            <person name="Daum C."/>
            <person name="Ng V."/>
            <person name="Clum A."/>
            <person name="Steindorff A."/>
            <person name="Ohm R."/>
            <person name="Martin F."/>
            <person name="Silar P."/>
            <person name="Natvig D."/>
            <person name="Lalanne C."/>
            <person name="Gautier V."/>
            <person name="Ament-Velasquez S.L."/>
            <person name="Kruys A."/>
            <person name="Hutchinson M.I."/>
            <person name="Powell A.J."/>
            <person name="Barry K."/>
            <person name="Miller A.N."/>
            <person name="Grigoriev I.V."/>
            <person name="Debuchy R."/>
            <person name="Gladieux P."/>
            <person name="Thoren M.H."/>
            <person name="Johannesson H."/>
        </authorList>
    </citation>
    <scope>NUCLEOTIDE SEQUENCE</scope>
    <source>
        <strain evidence="2">PSN324</strain>
    </source>
</reference>
<gene>
    <name evidence="2" type="ORF">QBC42DRAFT_41074</name>
</gene>
<reference evidence="2" key="1">
    <citation type="journal article" date="2023" name="Mol. Phylogenet. Evol.">
        <title>Genome-scale phylogeny and comparative genomics of the fungal order Sordariales.</title>
        <authorList>
            <person name="Hensen N."/>
            <person name="Bonometti L."/>
            <person name="Westerberg I."/>
            <person name="Brannstrom I.O."/>
            <person name="Guillou S."/>
            <person name="Cros-Aarteil S."/>
            <person name="Calhoun S."/>
            <person name="Haridas S."/>
            <person name="Kuo A."/>
            <person name="Mondo S."/>
            <person name="Pangilinan J."/>
            <person name="Riley R."/>
            <person name="LaButti K."/>
            <person name="Andreopoulos B."/>
            <person name="Lipzen A."/>
            <person name="Chen C."/>
            <person name="Yan M."/>
            <person name="Daum C."/>
            <person name="Ng V."/>
            <person name="Clum A."/>
            <person name="Steindorff A."/>
            <person name="Ohm R.A."/>
            <person name="Martin F."/>
            <person name="Silar P."/>
            <person name="Natvig D.O."/>
            <person name="Lalanne C."/>
            <person name="Gautier V."/>
            <person name="Ament-Velasquez S.L."/>
            <person name="Kruys A."/>
            <person name="Hutchinson M.I."/>
            <person name="Powell A.J."/>
            <person name="Barry K."/>
            <person name="Miller A.N."/>
            <person name="Grigoriev I.V."/>
            <person name="Debuchy R."/>
            <person name="Gladieux P."/>
            <person name="Hiltunen Thoren M."/>
            <person name="Johannesson H."/>
        </authorList>
    </citation>
    <scope>NUCLEOTIDE SEQUENCE</scope>
    <source>
        <strain evidence="2">PSN324</strain>
    </source>
</reference>
<accession>A0AAV9HB14</accession>
<protein>
    <submittedName>
        <fullName evidence="2">Uncharacterized protein</fullName>
    </submittedName>
</protein>
<dbReference type="Proteomes" id="UP001321749">
    <property type="component" value="Unassembled WGS sequence"/>
</dbReference>
<evidence type="ECO:0000256" key="1">
    <source>
        <dbReference type="SAM" id="MobiDB-lite"/>
    </source>
</evidence>
<feature type="compositionally biased region" description="Pro residues" evidence="1">
    <location>
        <begin position="12"/>
        <end position="22"/>
    </location>
</feature>
<keyword evidence="3" id="KW-1185">Reference proteome</keyword>
<feature type="region of interest" description="Disordered" evidence="1">
    <location>
        <begin position="1"/>
        <end position="54"/>
    </location>
</feature>
<sequence length="454" mass="50595">MSSSKAIHPSFGPQPPPSPSPSPDISSGNPLKHFPTDSENPGSRLSPCIEEPPDEIDTFQEPVQIPGCSPRTFVYPHSSGAIDQTFHERFREVINIFRHNTLEDPDLRADARFIDYTLRLCGASPQEAQPSILVFCRNKEFKYLRPLLTSKELKFQYAIRKSSRRFPWSRAETSPRDGNHRPSFNLYFWRERIPRVLYWGQTASVTVQPASSSSAVSDLTLCGSVISHAASSLSSTVGCVITVGTKWYAITSKHASFTPLSRNLDIKMLSAFRTTLKLAGVKKHENLKIGADLETGDWSWSETSSEGDHYLVDDVEYDTLTESDEDELKADDASEPPEEEPIESKSLCDELPLASDTSGIPASFKNGECDGTTAQYIYRFPMPKEQEMFDELDYDWAIISLPDPGDRRPNLFSPDTSCPEPTLHLLRSLAEGFPSRKTAVYIITSASTPCQGTL</sequence>
<proteinExistence type="predicted"/>
<evidence type="ECO:0000313" key="2">
    <source>
        <dbReference type="EMBL" id="KAK4457245.1"/>
    </source>
</evidence>
<comment type="caution">
    <text evidence="2">The sequence shown here is derived from an EMBL/GenBank/DDBJ whole genome shotgun (WGS) entry which is preliminary data.</text>
</comment>
<organism evidence="2 3">
    <name type="scientific">Cladorrhinum samala</name>
    <dbReference type="NCBI Taxonomy" id="585594"/>
    <lineage>
        <taxon>Eukaryota</taxon>
        <taxon>Fungi</taxon>
        <taxon>Dikarya</taxon>
        <taxon>Ascomycota</taxon>
        <taxon>Pezizomycotina</taxon>
        <taxon>Sordariomycetes</taxon>
        <taxon>Sordariomycetidae</taxon>
        <taxon>Sordariales</taxon>
        <taxon>Podosporaceae</taxon>
        <taxon>Cladorrhinum</taxon>
    </lineage>
</organism>
<feature type="compositionally biased region" description="Acidic residues" evidence="1">
    <location>
        <begin position="322"/>
        <end position="341"/>
    </location>
</feature>